<dbReference type="InterPro" id="IPR017762">
    <property type="entry name" value="Multicopper_oxidase_fun"/>
</dbReference>
<dbReference type="InterPro" id="IPR035666">
    <property type="entry name" value="MCO_CuRO_3"/>
</dbReference>
<dbReference type="CDD" id="cd13895">
    <property type="entry name" value="CuRO_3_AAO_like_2"/>
    <property type="match status" value="1"/>
</dbReference>
<proteinExistence type="inferred from homology"/>
<feature type="domain" description="Plastocyanin-like" evidence="7">
    <location>
        <begin position="416"/>
        <end position="539"/>
    </location>
</feature>
<dbReference type="Pfam" id="PF07732">
    <property type="entry name" value="Cu-oxidase_3"/>
    <property type="match status" value="1"/>
</dbReference>
<feature type="domain" description="Plastocyanin-like" evidence="8">
    <location>
        <begin position="40"/>
        <end position="156"/>
    </location>
</feature>
<dbReference type="PANTHER" id="PTHR11709">
    <property type="entry name" value="MULTI-COPPER OXIDASE"/>
    <property type="match status" value="1"/>
</dbReference>
<dbReference type="EMBL" id="QGMI01000051">
    <property type="protein sequence ID" value="TVY48313.1"/>
    <property type="molecule type" value="Genomic_DNA"/>
</dbReference>
<dbReference type="OrthoDB" id="2121828at2759"/>
<dbReference type="Gene3D" id="2.60.40.420">
    <property type="entry name" value="Cupredoxins - blue copper proteins"/>
    <property type="match status" value="3"/>
</dbReference>
<keyword evidence="4" id="KW-0186">Copper</keyword>
<dbReference type="Proteomes" id="UP000443090">
    <property type="component" value="Unassembled WGS sequence"/>
</dbReference>
<comment type="caution">
    <text evidence="9">The sequence shown here is derived from an EMBL/GenBank/DDBJ whole genome shotgun (WGS) entry which is preliminary data.</text>
</comment>
<keyword evidence="3" id="KW-0560">Oxidoreductase</keyword>
<evidence type="ECO:0000259" key="6">
    <source>
        <dbReference type="Pfam" id="PF00394"/>
    </source>
</evidence>
<protein>
    <submittedName>
        <fullName evidence="9">Multicopper oxidase</fullName>
    </submittedName>
</protein>
<evidence type="ECO:0000313" key="9">
    <source>
        <dbReference type="EMBL" id="TVY48313.1"/>
    </source>
</evidence>
<dbReference type="InterPro" id="IPR045087">
    <property type="entry name" value="Cu-oxidase_fam"/>
</dbReference>
<accession>A0A8H8S753</accession>
<comment type="similarity">
    <text evidence="1">Belongs to the multicopper oxidase family.</text>
</comment>
<feature type="chain" id="PRO_5034233816" evidence="5">
    <location>
        <begin position="24"/>
        <end position="593"/>
    </location>
</feature>
<dbReference type="Pfam" id="PF07731">
    <property type="entry name" value="Cu-oxidase_2"/>
    <property type="match status" value="1"/>
</dbReference>
<keyword evidence="2" id="KW-0479">Metal-binding</keyword>
<sequence>MTSFKHTLSVICVLFLSLVVADSQCKTHNETFVPDAVLRVSTSNVSQSCYPSKSTVLINGTSPGPELRIKEGITYWIRVYNDMTDKNLTMHWHGLTQAMAPFADGTPQASQWPIPALHFFDYEILVPIGMAGTYFYHSHVGFQAVSATGPLIVEEDKVPCPHQYDEDKIIFLQDVFTKDDSTIEAGLVASPLSWSGETAMILVNGKGGGSANGTVCNASLSSIDVQPGKTYRLRFISATAITFASLAFEGHDLEIIEADGHYTQPHTTPFLQMGTGQRFSALLHTKAKPEKSTYYLQLESRERPTLTRGFAVLNYRPKPSTPFTPPAQPPLTLPNTTLGFLDYELHPLSPPTDGAFPTAQEVTRRVTITVHQRVSGQTVWIENAYNWTNEFPAEPYLVSLYKNDGIEFPSMERALANNGIDPITRAFPAQIGEVLEIVIQNTGADAGGLDIHPFHAHGAHYWDLGSGNGTYDSASNEAKIAASGLPIQRDTTMLYRYATSTVNGTDMGWRAWRLKITEPGVWMVHCHILQHMLMGMQTLWVMGNETEVLGKVGYPDVQGYLEYGGSVYGNENRWPSVVHFTDNEGSDGWGDNQ</sequence>
<dbReference type="PANTHER" id="PTHR11709:SF394">
    <property type="entry name" value="FI03373P-RELATED"/>
    <property type="match status" value="1"/>
</dbReference>
<dbReference type="SUPFAM" id="SSF49503">
    <property type="entry name" value="Cupredoxins"/>
    <property type="match status" value="3"/>
</dbReference>
<keyword evidence="5" id="KW-0732">Signal</keyword>
<dbReference type="NCBIfam" id="TIGR03390">
    <property type="entry name" value="ascorbOXfungal"/>
    <property type="match status" value="1"/>
</dbReference>
<dbReference type="InterPro" id="IPR002355">
    <property type="entry name" value="Cu_oxidase_Cu_BS"/>
</dbReference>
<evidence type="ECO:0000256" key="3">
    <source>
        <dbReference type="ARBA" id="ARBA00023002"/>
    </source>
</evidence>
<dbReference type="GO" id="GO:0005507">
    <property type="term" value="F:copper ion binding"/>
    <property type="evidence" value="ECO:0007669"/>
    <property type="project" value="InterPro"/>
</dbReference>
<evidence type="ECO:0000256" key="1">
    <source>
        <dbReference type="ARBA" id="ARBA00010609"/>
    </source>
</evidence>
<feature type="domain" description="Plastocyanin-like" evidence="6">
    <location>
        <begin position="167"/>
        <end position="316"/>
    </location>
</feature>
<evidence type="ECO:0000256" key="5">
    <source>
        <dbReference type="SAM" id="SignalP"/>
    </source>
</evidence>
<evidence type="ECO:0000256" key="4">
    <source>
        <dbReference type="ARBA" id="ARBA00023008"/>
    </source>
</evidence>
<gene>
    <name evidence="9" type="primary">aurL2_1</name>
    <name evidence="9" type="ORF">LOCC1_G001968</name>
</gene>
<organism evidence="9 10">
    <name type="scientific">Lachnellula occidentalis</name>
    <dbReference type="NCBI Taxonomy" id="215460"/>
    <lineage>
        <taxon>Eukaryota</taxon>
        <taxon>Fungi</taxon>
        <taxon>Dikarya</taxon>
        <taxon>Ascomycota</taxon>
        <taxon>Pezizomycotina</taxon>
        <taxon>Leotiomycetes</taxon>
        <taxon>Helotiales</taxon>
        <taxon>Lachnaceae</taxon>
        <taxon>Lachnellula</taxon>
    </lineage>
</organism>
<keyword evidence="10" id="KW-1185">Reference proteome</keyword>
<reference evidence="9 10" key="1">
    <citation type="submission" date="2018-05" db="EMBL/GenBank/DDBJ databases">
        <title>Genome sequencing and assembly of the regulated plant pathogen Lachnellula willkommii and related sister species for the development of diagnostic species identification markers.</title>
        <authorList>
            <person name="Giroux E."/>
            <person name="Bilodeau G."/>
        </authorList>
    </citation>
    <scope>NUCLEOTIDE SEQUENCE [LARGE SCALE GENOMIC DNA]</scope>
    <source>
        <strain evidence="9 10">CBS 160.35</strain>
    </source>
</reference>
<feature type="signal peptide" evidence="5">
    <location>
        <begin position="1"/>
        <end position="23"/>
    </location>
</feature>
<evidence type="ECO:0000313" key="10">
    <source>
        <dbReference type="Proteomes" id="UP000443090"/>
    </source>
</evidence>
<dbReference type="GO" id="GO:0016491">
    <property type="term" value="F:oxidoreductase activity"/>
    <property type="evidence" value="ECO:0007669"/>
    <property type="project" value="UniProtKB-KW"/>
</dbReference>
<dbReference type="InterPro" id="IPR033138">
    <property type="entry name" value="Cu_oxidase_CS"/>
</dbReference>
<dbReference type="PROSITE" id="PS00080">
    <property type="entry name" value="MULTICOPPER_OXIDASE2"/>
    <property type="match status" value="1"/>
</dbReference>
<evidence type="ECO:0000259" key="7">
    <source>
        <dbReference type="Pfam" id="PF07731"/>
    </source>
</evidence>
<dbReference type="InterPro" id="IPR011707">
    <property type="entry name" value="Cu-oxidase-like_N"/>
</dbReference>
<name>A0A8H8S753_9HELO</name>
<dbReference type="InterPro" id="IPR011706">
    <property type="entry name" value="Cu-oxidase_C"/>
</dbReference>
<dbReference type="AlphaFoldDB" id="A0A8H8S753"/>
<dbReference type="CDD" id="cd13873">
    <property type="entry name" value="CuRO_2_AAO_like_2"/>
    <property type="match status" value="1"/>
</dbReference>
<dbReference type="Pfam" id="PF00394">
    <property type="entry name" value="Cu-oxidase"/>
    <property type="match status" value="1"/>
</dbReference>
<evidence type="ECO:0000256" key="2">
    <source>
        <dbReference type="ARBA" id="ARBA00022723"/>
    </source>
</evidence>
<dbReference type="PROSITE" id="PS00079">
    <property type="entry name" value="MULTICOPPER_OXIDASE1"/>
    <property type="match status" value="1"/>
</dbReference>
<dbReference type="InterPro" id="IPR008972">
    <property type="entry name" value="Cupredoxin"/>
</dbReference>
<dbReference type="InterPro" id="IPR001117">
    <property type="entry name" value="Cu-oxidase_2nd"/>
</dbReference>
<evidence type="ECO:0000259" key="8">
    <source>
        <dbReference type="Pfam" id="PF07732"/>
    </source>
</evidence>